<name>A0A9P4MKY9_9PEZI</name>
<organism evidence="11 12">
    <name type="scientific">Myriangium duriaei CBS 260.36</name>
    <dbReference type="NCBI Taxonomy" id="1168546"/>
    <lineage>
        <taxon>Eukaryota</taxon>
        <taxon>Fungi</taxon>
        <taxon>Dikarya</taxon>
        <taxon>Ascomycota</taxon>
        <taxon>Pezizomycotina</taxon>
        <taxon>Dothideomycetes</taxon>
        <taxon>Dothideomycetidae</taxon>
        <taxon>Myriangiales</taxon>
        <taxon>Myriangiaceae</taxon>
        <taxon>Myriangium</taxon>
    </lineage>
</organism>
<dbReference type="Pfam" id="PF20638">
    <property type="entry name" value="ATG5_UblA"/>
    <property type="match status" value="1"/>
</dbReference>
<dbReference type="Pfam" id="PF20637">
    <property type="entry name" value="ATG5_HBR"/>
    <property type="match status" value="1"/>
</dbReference>
<evidence type="ECO:0000259" key="10">
    <source>
        <dbReference type="Pfam" id="PF20638"/>
    </source>
</evidence>
<evidence type="ECO:0000259" key="8">
    <source>
        <dbReference type="Pfam" id="PF04106"/>
    </source>
</evidence>
<keyword evidence="5 6" id="KW-0072">Autophagy</keyword>
<reference evidence="11" key="1">
    <citation type="journal article" date="2020" name="Stud. Mycol.">
        <title>101 Dothideomycetes genomes: a test case for predicting lifestyles and emergence of pathogens.</title>
        <authorList>
            <person name="Haridas S."/>
            <person name="Albert R."/>
            <person name="Binder M."/>
            <person name="Bloem J."/>
            <person name="Labutti K."/>
            <person name="Salamov A."/>
            <person name="Andreopoulos B."/>
            <person name="Baker S."/>
            <person name="Barry K."/>
            <person name="Bills G."/>
            <person name="Bluhm B."/>
            <person name="Cannon C."/>
            <person name="Castanera R."/>
            <person name="Culley D."/>
            <person name="Daum C."/>
            <person name="Ezra D."/>
            <person name="Gonzalez J."/>
            <person name="Henrissat B."/>
            <person name="Kuo A."/>
            <person name="Liang C."/>
            <person name="Lipzen A."/>
            <person name="Lutzoni F."/>
            <person name="Magnuson J."/>
            <person name="Mondo S."/>
            <person name="Nolan M."/>
            <person name="Ohm R."/>
            <person name="Pangilinan J."/>
            <person name="Park H.-J."/>
            <person name="Ramirez L."/>
            <person name="Alfaro M."/>
            <person name="Sun H."/>
            <person name="Tritt A."/>
            <person name="Yoshinaga Y."/>
            <person name="Zwiers L.-H."/>
            <person name="Turgeon B."/>
            <person name="Goodwin S."/>
            <person name="Spatafora J."/>
            <person name="Crous P."/>
            <person name="Grigoriev I."/>
        </authorList>
    </citation>
    <scope>NUCLEOTIDE SEQUENCE</scope>
    <source>
        <strain evidence="11">CBS 260.36</strain>
    </source>
</reference>
<protein>
    <recommendedName>
        <fullName evidence="6">Autophagy protein 5</fullName>
    </recommendedName>
</protein>
<dbReference type="GO" id="GO:0034274">
    <property type="term" value="C:Atg12-Atg5-Atg16 complex"/>
    <property type="evidence" value="ECO:0007669"/>
    <property type="project" value="TreeGrafter"/>
</dbReference>
<evidence type="ECO:0000256" key="3">
    <source>
        <dbReference type="ARBA" id="ARBA00022499"/>
    </source>
</evidence>
<evidence type="ECO:0000313" key="11">
    <source>
        <dbReference type="EMBL" id="KAF2156822.1"/>
    </source>
</evidence>
<dbReference type="Gene3D" id="1.10.246.190">
    <property type="entry name" value="Autophagy protein Apg5, helix rich domain"/>
    <property type="match status" value="1"/>
</dbReference>
<keyword evidence="12" id="KW-1185">Reference proteome</keyword>
<keyword evidence="6" id="KW-0813">Transport</keyword>
<dbReference type="OrthoDB" id="272162at2759"/>
<evidence type="ECO:0000256" key="5">
    <source>
        <dbReference type="ARBA" id="ARBA00023006"/>
    </source>
</evidence>
<accession>A0A9P4MKY9</accession>
<comment type="caution">
    <text evidence="11">The sequence shown here is derived from an EMBL/GenBank/DDBJ whole genome shotgun (WGS) entry which is preliminary data.</text>
</comment>
<comment type="subcellular location">
    <subcellularLocation>
        <location evidence="1 6">Preautophagosomal structure membrane</location>
        <topology evidence="1 6">Peripheral membrane protein</topology>
    </subcellularLocation>
</comment>
<dbReference type="InterPro" id="IPR048939">
    <property type="entry name" value="ATG5_UblA"/>
</dbReference>
<dbReference type="InterPro" id="IPR042526">
    <property type="entry name" value="Atg5_HR"/>
</dbReference>
<dbReference type="GO" id="GO:0005776">
    <property type="term" value="C:autophagosome"/>
    <property type="evidence" value="ECO:0007669"/>
    <property type="project" value="TreeGrafter"/>
</dbReference>
<dbReference type="GO" id="GO:0000422">
    <property type="term" value="P:autophagy of mitochondrion"/>
    <property type="evidence" value="ECO:0007669"/>
    <property type="project" value="TreeGrafter"/>
</dbReference>
<feature type="domain" description="Autophagy protein ATG5 UblA" evidence="10">
    <location>
        <begin position="16"/>
        <end position="139"/>
    </location>
</feature>
<evidence type="ECO:0000256" key="2">
    <source>
        <dbReference type="ARBA" id="ARBA00006910"/>
    </source>
</evidence>
<proteinExistence type="inferred from homology"/>
<dbReference type="FunFam" id="3.10.20.620:FF:000004">
    <property type="entry name" value="Autophagy protein 5"/>
    <property type="match status" value="1"/>
</dbReference>
<sequence length="339" mass="37157">MPTASPATTAALQKRIWDGSLPLEIRLAARDCTSYDTSDPYLISLPRLSYLSPLLPRLHAFFQPVLINPEIASHDAWISFEELPLKWHYPLGLLYDLFSGALPAGLDDASVDRAQQEASVQDISDSVDDKLPWKMTLHYSSYPAELIFPLDSEGHVLRDAFVNAVKEADFVRNGTAKAAMSLSKQDASALWRAVLEHDLPLFNSVNTKLLNPPGIPLRNVPIKIYLPINVQAPDAPEPIKEENEEQDDQQRQQQQPHHAGSVRVVQGLVPPVSAAKQPTTLGGALNTLLPTVFPSRRNPVLACPVLHGAVVPMASSLEELGRAASYVDGFLHIVVVLLS</sequence>
<evidence type="ECO:0000256" key="6">
    <source>
        <dbReference type="RuleBase" id="RU361202"/>
    </source>
</evidence>
<evidence type="ECO:0000256" key="1">
    <source>
        <dbReference type="ARBA" id="ARBA00004623"/>
    </source>
</evidence>
<dbReference type="Gene3D" id="3.10.20.620">
    <property type="match status" value="1"/>
</dbReference>
<dbReference type="GO" id="GO:0034727">
    <property type="term" value="P:piecemeal microautophagy of the nucleus"/>
    <property type="evidence" value="ECO:0007669"/>
    <property type="project" value="TreeGrafter"/>
</dbReference>
<dbReference type="Gene3D" id="3.10.20.90">
    <property type="entry name" value="Phosphatidylinositol 3-kinase Catalytic Subunit, Chain A, domain 1"/>
    <property type="match status" value="1"/>
</dbReference>
<dbReference type="AlphaFoldDB" id="A0A9P4MKY9"/>
<dbReference type="PANTHER" id="PTHR13040">
    <property type="entry name" value="AUTOPHAGY PROTEIN 5"/>
    <property type="match status" value="1"/>
</dbReference>
<dbReference type="GO" id="GO:0019776">
    <property type="term" value="F:Atg8-family ligase activity"/>
    <property type="evidence" value="ECO:0007669"/>
    <property type="project" value="TreeGrafter"/>
</dbReference>
<dbReference type="GO" id="GO:0044233">
    <property type="term" value="C:mitochondria-associated endoplasmic reticulum membrane contact site"/>
    <property type="evidence" value="ECO:0007669"/>
    <property type="project" value="TreeGrafter"/>
</dbReference>
<dbReference type="EMBL" id="ML996081">
    <property type="protein sequence ID" value="KAF2156822.1"/>
    <property type="molecule type" value="Genomic_DNA"/>
</dbReference>
<dbReference type="Proteomes" id="UP000799439">
    <property type="component" value="Unassembled WGS sequence"/>
</dbReference>
<keyword evidence="6" id="KW-0472">Membrane</keyword>
<comment type="function">
    <text evidence="6">Involved in cytoplasm to vacuole transport (Cvt) and autophagic vesicle formation.</text>
</comment>
<evidence type="ECO:0000256" key="4">
    <source>
        <dbReference type="ARBA" id="ARBA00022843"/>
    </source>
</evidence>
<dbReference type="InterPro" id="IPR048940">
    <property type="entry name" value="ATG5_HBR"/>
</dbReference>
<gene>
    <name evidence="11" type="ORF">K461DRAFT_289195</name>
</gene>
<feature type="domain" description="Autophagy protein ATG5 UblB" evidence="8">
    <location>
        <begin position="219"/>
        <end position="335"/>
    </location>
</feature>
<dbReference type="InterPro" id="IPR048318">
    <property type="entry name" value="ATG5_UblB"/>
</dbReference>
<dbReference type="PANTHER" id="PTHR13040:SF2">
    <property type="entry name" value="AUTOPHAGY PROTEIN 5"/>
    <property type="match status" value="1"/>
</dbReference>
<dbReference type="InterPro" id="IPR042527">
    <property type="entry name" value="Atg5_UblA_dom_sf"/>
</dbReference>
<comment type="similarity">
    <text evidence="2 6">Belongs to the ATG5 family.</text>
</comment>
<keyword evidence="4 6" id="KW-0832">Ubl conjugation</keyword>
<dbReference type="InterPro" id="IPR007239">
    <property type="entry name" value="Atg5"/>
</dbReference>
<dbReference type="GO" id="GO:0006995">
    <property type="term" value="P:cellular response to nitrogen starvation"/>
    <property type="evidence" value="ECO:0007669"/>
    <property type="project" value="TreeGrafter"/>
</dbReference>
<dbReference type="GO" id="GO:0061908">
    <property type="term" value="C:phagophore"/>
    <property type="evidence" value="ECO:0007669"/>
    <property type="project" value="TreeGrafter"/>
</dbReference>
<dbReference type="Pfam" id="PF04106">
    <property type="entry name" value="ATG5_UblB"/>
    <property type="match status" value="1"/>
</dbReference>
<feature type="region of interest" description="Disordered" evidence="7">
    <location>
        <begin position="240"/>
        <end position="259"/>
    </location>
</feature>
<evidence type="ECO:0000259" key="9">
    <source>
        <dbReference type="Pfam" id="PF20637"/>
    </source>
</evidence>
<comment type="subunit">
    <text evidence="6">Conjugated with ATG12.</text>
</comment>
<evidence type="ECO:0000313" key="12">
    <source>
        <dbReference type="Proteomes" id="UP000799439"/>
    </source>
</evidence>
<dbReference type="GO" id="GO:0034045">
    <property type="term" value="C:phagophore assembly site membrane"/>
    <property type="evidence" value="ECO:0007669"/>
    <property type="project" value="UniProtKB-SubCell"/>
</dbReference>
<feature type="domain" description="Autophagy protein ATG5 alpha-helical bundle region" evidence="9">
    <location>
        <begin position="156"/>
        <end position="211"/>
    </location>
</feature>
<keyword evidence="3 6" id="KW-1017">Isopeptide bond</keyword>
<evidence type="ECO:0000256" key="7">
    <source>
        <dbReference type="SAM" id="MobiDB-lite"/>
    </source>
</evidence>